<keyword evidence="2" id="KW-0732">Signal</keyword>
<accession>A0A6G6Y3U5</accession>
<feature type="region of interest" description="Disordered" evidence="1">
    <location>
        <begin position="228"/>
        <end position="250"/>
    </location>
</feature>
<gene>
    <name evidence="3" type="ORF">G5C33_05390</name>
</gene>
<reference evidence="3 4" key="1">
    <citation type="submission" date="2020-02" db="EMBL/GenBank/DDBJ databases">
        <authorList>
            <person name="Zheng R.K."/>
            <person name="Sun C.M."/>
        </authorList>
    </citation>
    <scope>NUCLEOTIDE SEQUENCE [LARGE SCALE GENOMIC DNA]</scope>
    <source>
        <strain evidence="4">zrk23</strain>
    </source>
</reference>
<sequence>MRVLALGLIVAGLPGAAVAQEMPGATAQGDVAVTIYNNDMALVQDTRMLALPAGRSQQIFPDVSARIRPETVTLAASGVQIVEQNFDYDLLTPEKLMDKAVGSTITLVRNGRSETARVLANNGGTIVQIGDRIEVLDDDSGRVVFGSLPSNLRARPTLSITMDSARAGTRPVTLTYLSRGLDWSADYVALFDETAGQIDVQGWVTLNNNSGTSFTNANTILVAGTPGQSGGGGRYGASAPRGNAPGTESANRERLGDYYLYPLAERTTIANAQQKQVSFLDVSGAPAAKAYYYRNGWLGQSSDAQSFDTVLRFSSSANGGLGDALPAGTVRVYMRDARGTPQFIGESNIGHTPMGSQLALKTGEAFDVKVQPTVVARTRINDRRWRTEMRYKFTNARPEDVTVEFVQAGLDSWWDDTRITQESMPSERRNSDQALWTVTVPANGEAEVTATFDTRF</sequence>
<organism evidence="3 4">
    <name type="scientific">Stakelama tenebrarum</name>
    <dbReference type="NCBI Taxonomy" id="2711215"/>
    <lineage>
        <taxon>Bacteria</taxon>
        <taxon>Pseudomonadati</taxon>
        <taxon>Pseudomonadota</taxon>
        <taxon>Alphaproteobacteria</taxon>
        <taxon>Sphingomonadales</taxon>
        <taxon>Sphingomonadaceae</taxon>
        <taxon>Stakelama</taxon>
    </lineage>
</organism>
<evidence type="ECO:0000313" key="3">
    <source>
        <dbReference type="EMBL" id="QIG79283.1"/>
    </source>
</evidence>
<dbReference type="PANTHER" id="PTHR38075:SF1">
    <property type="entry name" value="DUF4139 DOMAIN-CONTAINING PROTEIN"/>
    <property type="match status" value="1"/>
</dbReference>
<dbReference type="EMBL" id="CP049109">
    <property type="protein sequence ID" value="QIG79283.1"/>
    <property type="molecule type" value="Genomic_DNA"/>
</dbReference>
<dbReference type="KEGG" id="spzr:G5C33_05390"/>
<evidence type="ECO:0000256" key="2">
    <source>
        <dbReference type="SAM" id="SignalP"/>
    </source>
</evidence>
<feature type="signal peptide" evidence="2">
    <location>
        <begin position="1"/>
        <end position="19"/>
    </location>
</feature>
<evidence type="ECO:0000313" key="4">
    <source>
        <dbReference type="Proteomes" id="UP000501568"/>
    </source>
</evidence>
<dbReference type="AlphaFoldDB" id="A0A6G6Y3U5"/>
<keyword evidence="4" id="KW-1185">Reference proteome</keyword>
<proteinExistence type="predicted"/>
<evidence type="ECO:0000256" key="1">
    <source>
        <dbReference type="SAM" id="MobiDB-lite"/>
    </source>
</evidence>
<dbReference type="PANTHER" id="PTHR38075">
    <property type="entry name" value="DUF4139 DOMAIN-CONTAINING PROTEIN"/>
    <property type="match status" value="1"/>
</dbReference>
<feature type="chain" id="PRO_5026002707" evidence="2">
    <location>
        <begin position="20"/>
        <end position="456"/>
    </location>
</feature>
<name>A0A6G6Y3U5_9SPHN</name>
<dbReference type="RefSeq" id="WP_165326284.1">
    <property type="nucleotide sequence ID" value="NZ_CP049109.1"/>
</dbReference>
<dbReference type="Proteomes" id="UP000501568">
    <property type="component" value="Chromosome"/>
</dbReference>
<protein>
    <submittedName>
        <fullName evidence="3">DUF4139 domain-containing protein</fullName>
    </submittedName>
</protein>